<feature type="compositionally biased region" description="Low complexity" evidence="1">
    <location>
        <begin position="27"/>
        <end position="44"/>
    </location>
</feature>
<dbReference type="EMBL" id="GG738859">
    <property type="protein sequence ID" value="EFC46386.1"/>
    <property type="molecule type" value="Genomic_DNA"/>
</dbReference>
<accession>D2VA86</accession>
<evidence type="ECO:0000313" key="2">
    <source>
        <dbReference type="EMBL" id="EFC46386.1"/>
    </source>
</evidence>
<dbReference type="Proteomes" id="UP000006671">
    <property type="component" value="Unassembled WGS sequence"/>
</dbReference>
<name>D2VA86_NAEGR</name>
<dbReference type="RefSeq" id="XP_002679130.1">
    <property type="nucleotide sequence ID" value="XM_002679084.1"/>
</dbReference>
<gene>
    <name evidence="2" type="ORF">NAEGRDRAFT_65773</name>
</gene>
<dbReference type="GeneID" id="8859503"/>
<organism evidence="3">
    <name type="scientific">Naegleria gruberi</name>
    <name type="common">Amoeba</name>
    <dbReference type="NCBI Taxonomy" id="5762"/>
    <lineage>
        <taxon>Eukaryota</taxon>
        <taxon>Discoba</taxon>
        <taxon>Heterolobosea</taxon>
        <taxon>Tetramitia</taxon>
        <taxon>Eutetramitia</taxon>
        <taxon>Vahlkampfiidae</taxon>
        <taxon>Naegleria</taxon>
    </lineage>
</organism>
<dbReference type="VEuPathDB" id="AmoebaDB:NAEGRDRAFT_65773"/>
<feature type="region of interest" description="Disordered" evidence="1">
    <location>
        <begin position="1"/>
        <end position="52"/>
    </location>
</feature>
<dbReference type="InParanoid" id="D2VA86"/>
<keyword evidence="3" id="KW-1185">Reference proteome</keyword>
<feature type="compositionally biased region" description="Basic and acidic residues" evidence="1">
    <location>
        <begin position="14"/>
        <end position="26"/>
    </location>
</feature>
<proteinExistence type="predicted"/>
<dbReference type="KEGG" id="ngr:NAEGRDRAFT_65773"/>
<reference evidence="2 3" key="1">
    <citation type="journal article" date="2010" name="Cell">
        <title>The genome of Naegleria gruberi illuminates early eukaryotic versatility.</title>
        <authorList>
            <person name="Fritz-Laylin L.K."/>
            <person name="Prochnik S.E."/>
            <person name="Ginger M.L."/>
            <person name="Dacks J.B."/>
            <person name="Carpenter M.L."/>
            <person name="Field M.C."/>
            <person name="Kuo A."/>
            <person name="Paredez A."/>
            <person name="Chapman J."/>
            <person name="Pham J."/>
            <person name="Shu S."/>
            <person name="Neupane R."/>
            <person name="Cipriano M."/>
            <person name="Mancuso J."/>
            <person name="Tu H."/>
            <person name="Salamov A."/>
            <person name="Lindquist E."/>
            <person name="Shapiro H."/>
            <person name="Lucas S."/>
            <person name="Grigoriev I.V."/>
            <person name="Cande W.Z."/>
            <person name="Fulton C."/>
            <person name="Rokhsar D.S."/>
            <person name="Dawson S.C."/>
        </authorList>
    </citation>
    <scope>NUCLEOTIDE SEQUENCE [LARGE SCALE GENOMIC DNA]</scope>
    <source>
        <strain evidence="2 3">NEG-M</strain>
    </source>
</reference>
<evidence type="ECO:0000256" key="1">
    <source>
        <dbReference type="SAM" id="MobiDB-lite"/>
    </source>
</evidence>
<dbReference type="AlphaFoldDB" id="D2VA86"/>
<sequence>MTTNVDGDLFSNFVREDENTSEDKSNANDNNKSVNNNNNGVNNSEQEEEENYITKLKEMVKEYSQLDQQEPSSDDELIKFTKDKEERLLFRLGRLLEKRKKQRKRKYEQYEQDQIE</sequence>
<evidence type="ECO:0000313" key="3">
    <source>
        <dbReference type="Proteomes" id="UP000006671"/>
    </source>
</evidence>
<protein>
    <submittedName>
        <fullName evidence="2">Predicted protein</fullName>
    </submittedName>
</protein>